<dbReference type="InterPro" id="IPR018289">
    <property type="entry name" value="MULE_transposase_dom"/>
</dbReference>
<keyword evidence="4" id="KW-1185">Reference proteome</keyword>
<proteinExistence type="predicted"/>
<dbReference type="GO" id="GO:0008270">
    <property type="term" value="F:zinc ion binding"/>
    <property type="evidence" value="ECO:0007669"/>
    <property type="project" value="UniProtKB-KW"/>
</dbReference>
<reference evidence="3" key="1">
    <citation type="journal article" date="2016" name="Nat. Genet.">
        <title>A high-quality carrot genome assembly provides new insights into carotenoid accumulation and asterid genome evolution.</title>
        <authorList>
            <person name="Iorizzo M."/>
            <person name="Ellison S."/>
            <person name="Senalik D."/>
            <person name="Zeng P."/>
            <person name="Satapoomin P."/>
            <person name="Huang J."/>
            <person name="Bowman M."/>
            <person name="Iovene M."/>
            <person name="Sanseverino W."/>
            <person name="Cavagnaro P."/>
            <person name="Yildiz M."/>
            <person name="Macko-Podgorni A."/>
            <person name="Moranska E."/>
            <person name="Grzebelus E."/>
            <person name="Grzebelus D."/>
            <person name="Ashrafi H."/>
            <person name="Zheng Z."/>
            <person name="Cheng S."/>
            <person name="Spooner D."/>
            <person name="Van Deynze A."/>
            <person name="Simon P."/>
        </authorList>
    </citation>
    <scope>NUCLEOTIDE SEQUENCE</scope>
    <source>
        <tissue evidence="3">Leaf</tissue>
    </source>
</reference>
<name>A0AAF0WL26_DAUCS</name>
<keyword evidence="1" id="KW-0863">Zinc-finger</keyword>
<evidence type="ECO:0000259" key="2">
    <source>
        <dbReference type="PROSITE" id="PS50966"/>
    </source>
</evidence>
<dbReference type="EMBL" id="CP093345">
    <property type="protein sequence ID" value="WOG91044.1"/>
    <property type="molecule type" value="Genomic_DNA"/>
</dbReference>
<dbReference type="PANTHER" id="PTHR47718">
    <property type="entry name" value="OS01G0519700 PROTEIN"/>
    <property type="match status" value="1"/>
</dbReference>
<dbReference type="AlphaFoldDB" id="A0AAF0WL26"/>
<feature type="domain" description="SWIM-type" evidence="2">
    <location>
        <begin position="280"/>
        <end position="314"/>
    </location>
</feature>
<sequence length="473" mass="54676">MTGRGRDRVGEDDGEIRTARYNMVFAPFTSVDKHDRCVTFAACLLSHESVSDYSWAFEQLVKAMGRNPVIIITDQCPAMKVAVPAVFSDANGLLGNRLCKETDFMEKLKKFIWSSILEIDEFEKGWEEVIKEFKLEGNKWLQDMYEIRSSWIPAYFRNDPMFGLLRTTSRSESENFFFSQFHRQGDSLCEFWIRYQSAMDRQRNERKRLDNESNSSVPTSVSTWFIEDDAAKLFTRSIFYKVQEEIIASCLDMQIKRMSDEVDGVTNFEIRDVKVQDKLFKVSVSRNHVVCSCKKFVMCGIVCRHSFCGLKHIGVTKFPRSLVLNRWMKIAESGTSLSSVSNDYFKMEHVSMKLTDIWYDFRQVVDKAGVQTDRLDYVHKVIKQLNTDLDSQGVVVDFTKRDHMAAMVGEEPEGDLTVLAPNVCKNKGNFFKRLISEREKAVIKSKKRIRKCKECSAVTHDLRTCPNRKKGDS</sequence>
<dbReference type="InterPro" id="IPR007527">
    <property type="entry name" value="Znf_SWIM"/>
</dbReference>
<evidence type="ECO:0000313" key="4">
    <source>
        <dbReference type="Proteomes" id="UP000077755"/>
    </source>
</evidence>
<dbReference type="Pfam" id="PF10551">
    <property type="entry name" value="MULE"/>
    <property type="match status" value="1"/>
</dbReference>
<dbReference type="Proteomes" id="UP000077755">
    <property type="component" value="Chromosome 3"/>
</dbReference>
<accession>A0AAF0WL26</accession>
<evidence type="ECO:0000256" key="1">
    <source>
        <dbReference type="PROSITE-ProRule" id="PRU00325"/>
    </source>
</evidence>
<dbReference type="PROSITE" id="PS50966">
    <property type="entry name" value="ZF_SWIM"/>
    <property type="match status" value="1"/>
</dbReference>
<protein>
    <recommendedName>
        <fullName evidence="2">SWIM-type domain-containing protein</fullName>
    </recommendedName>
</protein>
<keyword evidence="1" id="KW-0479">Metal-binding</keyword>
<keyword evidence="1" id="KW-0862">Zinc</keyword>
<evidence type="ECO:0000313" key="3">
    <source>
        <dbReference type="EMBL" id="WOG91044.1"/>
    </source>
</evidence>
<reference evidence="3" key="2">
    <citation type="submission" date="2022-03" db="EMBL/GenBank/DDBJ databases">
        <title>Draft title - Genomic analysis of global carrot germplasm unveils the trajectory of domestication and the origin of high carotenoid orange carrot.</title>
        <authorList>
            <person name="Iorizzo M."/>
            <person name="Ellison S."/>
            <person name="Senalik D."/>
            <person name="Macko-Podgorni A."/>
            <person name="Grzebelus D."/>
            <person name="Bostan H."/>
            <person name="Rolling W."/>
            <person name="Curaba J."/>
            <person name="Simon P."/>
        </authorList>
    </citation>
    <scope>NUCLEOTIDE SEQUENCE</scope>
    <source>
        <tissue evidence="3">Leaf</tissue>
    </source>
</reference>
<organism evidence="3 4">
    <name type="scientific">Daucus carota subsp. sativus</name>
    <name type="common">Carrot</name>
    <dbReference type="NCBI Taxonomy" id="79200"/>
    <lineage>
        <taxon>Eukaryota</taxon>
        <taxon>Viridiplantae</taxon>
        <taxon>Streptophyta</taxon>
        <taxon>Embryophyta</taxon>
        <taxon>Tracheophyta</taxon>
        <taxon>Spermatophyta</taxon>
        <taxon>Magnoliopsida</taxon>
        <taxon>eudicotyledons</taxon>
        <taxon>Gunneridae</taxon>
        <taxon>Pentapetalae</taxon>
        <taxon>asterids</taxon>
        <taxon>campanulids</taxon>
        <taxon>Apiales</taxon>
        <taxon>Apiaceae</taxon>
        <taxon>Apioideae</taxon>
        <taxon>Scandiceae</taxon>
        <taxon>Daucinae</taxon>
        <taxon>Daucus</taxon>
        <taxon>Daucus sect. Daucus</taxon>
    </lineage>
</organism>
<gene>
    <name evidence="3" type="ORF">DCAR_0310292</name>
</gene>